<reference evidence="1 2" key="1">
    <citation type="submission" date="2008-06" db="EMBL/GenBank/DDBJ databases">
        <title>Complete sequence of Pelodictyon phaeoclathratiforme BU-1.</title>
        <authorList>
            <consortium name="US DOE Joint Genome Institute"/>
            <person name="Lucas S."/>
            <person name="Copeland A."/>
            <person name="Lapidus A."/>
            <person name="Glavina del Rio T."/>
            <person name="Dalin E."/>
            <person name="Tice H."/>
            <person name="Bruce D."/>
            <person name="Goodwin L."/>
            <person name="Pitluck S."/>
            <person name="Schmutz J."/>
            <person name="Larimer F."/>
            <person name="Land M."/>
            <person name="Hauser L."/>
            <person name="Kyrpides N."/>
            <person name="Mikhailova N."/>
            <person name="Liu Z."/>
            <person name="Li T."/>
            <person name="Zhao F."/>
            <person name="Overmann J."/>
            <person name="Bryant D.A."/>
            <person name="Richardson P."/>
        </authorList>
    </citation>
    <scope>NUCLEOTIDE SEQUENCE [LARGE SCALE GENOMIC DNA]</scope>
    <source>
        <strain evidence="2">DSM 5477 / BU-1</strain>
    </source>
</reference>
<accession>B4SB12</accession>
<evidence type="ECO:0000313" key="2">
    <source>
        <dbReference type="Proteomes" id="UP000002724"/>
    </source>
</evidence>
<dbReference type="OrthoDB" id="573082at2"/>
<evidence type="ECO:0000313" key="1">
    <source>
        <dbReference type="EMBL" id="ACF43958.1"/>
    </source>
</evidence>
<dbReference type="STRING" id="324925.Ppha_1723"/>
<name>B4SB12_PELPB</name>
<proteinExistence type="predicted"/>
<sequence>MAYRIDYFHPRILKEIEGWPESIKTDYARIVELLMDYGHDLRMPCSRAMGNGLFEIRPKGKDGIGRALYCFQTGELIIIPHAFIKKSQATPRKEMVLALKRMKEVING</sequence>
<dbReference type="AlphaFoldDB" id="B4SB12"/>
<dbReference type="EMBL" id="CP001110">
    <property type="protein sequence ID" value="ACF43958.1"/>
    <property type="molecule type" value="Genomic_DNA"/>
</dbReference>
<dbReference type="RefSeq" id="WP_012508445.1">
    <property type="nucleotide sequence ID" value="NC_011060.1"/>
</dbReference>
<dbReference type="Pfam" id="PF05973">
    <property type="entry name" value="Gp49"/>
    <property type="match status" value="1"/>
</dbReference>
<dbReference type="Proteomes" id="UP000002724">
    <property type="component" value="Chromosome"/>
</dbReference>
<dbReference type="InterPro" id="IPR009241">
    <property type="entry name" value="HigB-like"/>
</dbReference>
<protein>
    <recommendedName>
        <fullName evidence="3">Type II toxin-antitoxin system RelE/ParE family toxin</fullName>
    </recommendedName>
</protein>
<dbReference type="KEGG" id="pph:Ppha_1723"/>
<gene>
    <name evidence="1" type="ordered locus">Ppha_1723</name>
</gene>
<keyword evidence="2" id="KW-1185">Reference proteome</keyword>
<evidence type="ECO:0008006" key="3">
    <source>
        <dbReference type="Google" id="ProtNLM"/>
    </source>
</evidence>
<dbReference type="HOGENOM" id="CLU_122734_6_0_10"/>
<organism evidence="1 2">
    <name type="scientific">Pelodictyon phaeoclathratiforme (strain DSM 5477 / BU-1)</name>
    <dbReference type="NCBI Taxonomy" id="324925"/>
    <lineage>
        <taxon>Bacteria</taxon>
        <taxon>Pseudomonadati</taxon>
        <taxon>Chlorobiota</taxon>
        <taxon>Chlorobiia</taxon>
        <taxon>Chlorobiales</taxon>
        <taxon>Chlorobiaceae</taxon>
        <taxon>Chlorobium/Pelodictyon group</taxon>
        <taxon>Pelodictyon</taxon>
    </lineage>
</organism>
<dbReference type="eggNOG" id="COG4679">
    <property type="taxonomic scope" value="Bacteria"/>
</dbReference>